<reference evidence="1" key="2">
    <citation type="submission" date="2012-12" db="EMBL/GenBank/DDBJ databases">
        <authorList>
            <consortium name="WormBase Consortium"/>
            <person name="Ghedin E."/>
            <person name="Paulini M."/>
        </authorList>
    </citation>
    <scope>NUCLEOTIDE SEQUENCE</scope>
    <source>
        <strain evidence="1">FR3</strain>
    </source>
</reference>
<reference evidence="1" key="1">
    <citation type="journal article" date="2007" name="Science">
        <title>Draft genome of the filarial nematode parasite Brugia malayi.</title>
        <authorList>
            <person name="Ghedin E."/>
            <person name="Wang S."/>
            <person name="Spiro D."/>
            <person name="Caler E."/>
            <person name="Zhao Q."/>
            <person name="Crabtree J."/>
            <person name="Allen J.E."/>
            <person name="Delcher A.L."/>
            <person name="Guiliano D.B."/>
            <person name="Miranda-Saavedra D."/>
            <person name="Angiuoli S.V."/>
            <person name="Creasy T."/>
            <person name="Amedeo P."/>
            <person name="Haas B."/>
            <person name="El-Sayed N.M."/>
            <person name="Wortman J.R."/>
            <person name="Feldblyum T."/>
            <person name="Tallon L."/>
            <person name="Schatz M."/>
            <person name="Shumway M."/>
            <person name="Koo H."/>
            <person name="Salzberg S.L."/>
            <person name="Schobel S."/>
            <person name="Pertea M."/>
            <person name="Pop M."/>
            <person name="White O."/>
            <person name="Barton G.J."/>
            <person name="Carlow C.K."/>
            <person name="Crawford M.J."/>
            <person name="Daub J."/>
            <person name="Dimmic M.W."/>
            <person name="Estes C.F."/>
            <person name="Foster J.M."/>
            <person name="Ganatra M."/>
            <person name="Gregory W.F."/>
            <person name="Johnson N.M."/>
            <person name="Jin J."/>
            <person name="Komuniecki R."/>
            <person name="Korf I."/>
            <person name="Kumar S."/>
            <person name="Laney S."/>
            <person name="Li B.W."/>
            <person name="Li W."/>
            <person name="Lindblom T.H."/>
            <person name="Lustigman S."/>
            <person name="Ma D."/>
            <person name="Maina C.V."/>
            <person name="Martin D.M."/>
            <person name="McCarter J.P."/>
            <person name="McReynolds L."/>
            <person name="Mitreva M."/>
            <person name="Nutman T.B."/>
            <person name="Parkinson J."/>
            <person name="Peregrin-Alvarez J.M."/>
            <person name="Poole C."/>
            <person name="Ren Q."/>
            <person name="Saunders L."/>
            <person name="Sluder A.E."/>
            <person name="Smith K."/>
            <person name="Stanke M."/>
            <person name="Unnasch T.R."/>
            <person name="Ware J."/>
            <person name="Wei A.D."/>
            <person name="Weil G."/>
            <person name="Williams D.J."/>
            <person name="Zhang Y."/>
            <person name="Williams S.A."/>
            <person name="Fraser-Liggett C."/>
            <person name="Slatko B."/>
            <person name="Blaxter M.L."/>
            <person name="Scott A.L."/>
        </authorList>
    </citation>
    <scope>NUCLEOTIDE SEQUENCE</scope>
    <source>
        <strain evidence="1">FR3</strain>
    </source>
</reference>
<gene>
    <name evidence="1" type="primary">Bm13396</name>
    <name evidence="1" type="ORF">BM_Bm13396</name>
</gene>
<proteinExistence type="predicted"/>
<dbReference type="EMBL" id="LN856837">
    <property type="protein sequence ID" value="CDQ03592.1"/>
    <property type="molecule type" value="Genomic_DNA"/>
</dbReference>
<dbReference type="AlphaFoldDB" id="A0A1I9G6R0"/>
<protein>
    <submittedName>
        <fullName evidence="1">Bm13396</fullName>
    </submittedName>
</protein>
<evidence type="ECO:0000313" key="1">
    <source>
        <dbReference type="EMBL" id="CDQ03592.1"/>
    </source>
</evidence>
<sequence>MITAIDPIYQYCQSLSKNKIRKWNMADLMKNISKCAQCY</sequence>
<accession>A0A1I9G6R0</accession>
<name>A0A1I9G6R0_BRUMA</name>
<organism evidence="1">
    <name type="scientific">Brugia malayi</name>
    <name type="common">Filarial nematode worm</name>
    <dbReference type="NCBI Taxonomy" id="6279"/>
    <lineage>
        <taxon>Eukaryota</taxon>
        <taxon>Metazoa</taxon>
        <taxon>Ecdysozoa</taxon>
        <taxon>Nematoda</taxon>
        <taxon>Chromadorea</taxon>
        <taxon>Rhabditida</taxon>
        <taxon>Spirurina</taxon>
        <taxon>Spiruromorpha</taxon>
        <taxon>Filarioidea</taxon>
        <taxon>Onchocercidae</taxon>
        <taxon>Brugia</taxon>
    </lineage>
</organism>